<name>A0ABP8LY23_9BACT</name>
<accession>A0ABP8LY23</accession>
<organism evidence="1 2">
    <name type="scientific">Pontibacter saemangeumensis</name>
    <dbReference type="NCBI Taxonomy" id="1084525"/>
    <lineage>
        <taxon>Bacteria</taxon>
        <taxon>Pseudomonadati</taxon>
        <taxon>Bacteroidota</taxon>
        <taxon>Cytophagia</taxon>
        <taxon>Cytophagales</taxon>
        <taxon>Hymenobacteraceae</taxon>
        <taxon>Pontibacter</taxon>
    </lineage>
</organism>
<dbReference type="Proteomes" id="UP001500552">
    <property type="component" value="Unassembled WGS sequence"/>
</dbReference>
<gene>
    <name evidence="1" type="ORF">GCM10023188_36900</name>
</gene>
<keyword evidence="2" id="KW-1185">Reference proteome</keyword>
<protein>
    <submittedName>
        <fullName evidence="1">Uncharacterized protein</fullName>
    </submittedName>
</protein>
<proteinExistence type="predicted"/>
<evidence type="ECO:0000313" key="2">
    <source>
        <dbReference type="Proteomes" id="UP001500552"/>
    </source>
</evidence>
<reference evidence="2" key="1">
    <citation type="journal article" date="2019" name="Int. J. Syst. Evol. Microbiol.">
        <title>The Global Catalogue of Microorganisms (GCM) 10K type strain sequencing project: providing services to taxonomists for standard genome sequencing and annotation.</title>
        <authorList>
            <consortium name="The Broad Institute Genomics Platform"/>
            <consortium name="The Broad Institute Genome Sequencing Center for Infectious Disease"/>
            <person name="Wu L."/>
            <person name="Ma J."/>
        </authorList>
    </citation>
    <scope>NUCLEOTIDE SEQUENCE [LARGE SCALE GENOMIC DNA]</scope>
    <source>
        <strain evidence="2">JCM 17926</strain>
    </source>
</reference>
<comment type="caution">
    <text evidence="1">The sequence shown here is derived from an EMBL/GenBank/DDBJ whole genome shotgun (WGS) entry which is preliminary data.</text>
</comment>
<dbReference type="EMBL" id="BAABHC010000029">
    <property type="protein sequence ID" value="GAA4440061.1"/>
    <property type="molecule type" value="Genomic_DNA"/>
</dbReference>
<evidence type="ECO:0000313" key="1">
    <source>
        <dbReference type="EMBL" id="GAA4440061.1"/>
    </source>
</evidence>
<sequence length="68" mass="7606">MPNGTVHVNDTEIGDPSVVIYGHTWVNNHSLPNLYLIGNPYMPGDKRRKINIREGGELFINAFPMNGI</sequence>